<dbReference type="GeneID" id="14877235"/>
<gene>
    <name evidence="2" type="ORF">DFA_03022</name>
</gene>
<keyword evidence="3" id="KW-1185">Reference proteome</keyword>
<proteinExistence type="predicted"/>
<feature type="compositionally biased region" description="Low complexity" evidence="1">
    <location>
        <begin position="337"/>
        <end position="347"/>
    </location>
</feature>
<evidence type="ECO:0000313" key="2">
    <source>
        <dbReference type="EMBL" id="EGG24778.1"/>
    </source>
</evidence>
<dbReference type="EMBL" id="GL883006">
    <property type="protein sequence ID" value="EGG24778.1"/>
    <property type="molecule type" value="Genomic_DNA"/>
</dbReference>
<dbReference type="Proteomes" id="UP000007797">
    <property type="component" value="Unassembled WGS sequence"/>
</dbReference>
<feature type="region of interest" description="Disordered" evidence="1">
    <location>
        <begin position="325"/>
        <end position="347"/>
    </location>
</feature>
<protein>
    <submittedName>
        <fullName evidence="2">Uncharacterized protein</fullName>
    </submittedName>
</protein>
<dbReference type="AlphaFoldDB" id="F4PGE4"/>
<evidence type="ECO:0000256" key="1">
    <source>
        <dbReference type="SAM" id="MobiDB-lite"/>
    </source>
</evidence>
<name>F4PGE4_CACFS</name>
<dbReference type="RefSeq" id="XP_004362629.1">
    <property type="nucleotide sequence ID" value="XM_004362572.1"/>
</dbReference>
<reference evidence="3" key="1">
    <citation type="journal article" date="2011" name="Genome Res.">
        <title>Phylogeny-wide analysis of social amoeba genomes highlights ancient origins for complex intercellular communication.</title>
        <authorList>
            <person name="Heidel A.J."/>
            <person name="Lawal H.M."/>
            <person name="Felder M."/>
            <person name="Schilde C."/>
            <person name="Helps N.R."/>
            <person name="Tunggal B."/>
            <person name="Rivero F."/>
            <person name="John U."/>
            <person name="Schleicher M."/>
            <person name="Eichinger L."/>
            <person name="Platzer M."/>
            <person name="Noegel A.A."/>
            <person name="Schaap P."/>
            <person name="Gloeckner G."/>
        </authorList>
    </citation>
    <scope>NUCLEOTIDE SEQUENCE [LARGE SCALE GENOMIC DNA]</scope>
    <source>
        <strain evidence="3">SH3</strain>
    </source>
</reference>
<accession>F4PGE4</accession>
<organism evidence="2 3">
    <name type="scientific">Cavenderia fasciculata</name>
    <name type="common">Slime mold</name>
    <name type="synonym">Dictyostelium fasciculatum</name>
    <dbReference type="NCBI Taxonomy" id="261658"/>
    <lineage>
        <taxon>Eukaryota</taxon>
        <taxon>Amoebozoa</taxon>
        <taxon>Evosea</taxon>
        <taxon>Eumycetozoa</taxon>
        <taxon>Dictyostelia</taxon>
        <taxon>Acytosteliales</taxon>
        <taxon>Cavenderiaceae</taxon>
        <taxon>Cavenderia</taxon>
    </lineage>
</organism>
<evidence type="ECO:0000313" key="3">
    <source>
        <dbReference type="Proteomes" id="UP000007797"/>
    </source>
</evidence>
<sequence>MCNNNKIDSVFKLAINNQYTRRLIFGHVESIHQRLEIPSVKYEHIQNCLYSLIQYNQTDAFINQFPRYCEQYRTIYGWLNFDRFQPVLDIILSKNNTRALSFMLDHVKQYRESIVDTYVGQSIPPLSIADNPQIDSDARRWSRNNTLTIETINILLDSGIRVVRSSYLISIIQLLVSNCQLERLTKLTTEQLQAGHKFNRQCLDDLFDNHGHIDQWRVLAVIRVMHNGNILYRNDWKHIQSLAIANRLDSVLEYHQQMKSDISNLALQVNMPPITGSNTQDTDTFSLSTTSTLYNHYTSLLLKQPPPSNNDNNITQFASLHLQQQQPLSNDDDDDNNNNNNNNYVDHNNNMAKFMYEQYFGGLLVKDKNIIDKCQDYFSKYEPKQLFTVLNWSNIETSRLDACRLGLLPIVKLLSFRFFYQQLYTVAIQYNQIQIVQFFVENQQLQLNTGIFQSTFSNPLSEEMFNYLWPFFEDRTKNTQVISKCIKTVLSHPNYLAVIQHIDRLVNQYIVQLNGKRPIFWLDQILSFPKNLLILDFFFSKFYVPCDEPQSKSHDHTKNDSAMAIALKHGYIFNNISIVTHNNN</sequence>
<dbReference type="KEGG" id="dfa:DFA_03022"/>